<feature type="region of interest" description="Disordered" evidence="1">
    <location>
        <begin position="1"/>
        <end position="97"/>
    </location>
</feature>
<feature type="region of interest" description="Disordered" evidence="1">
    <location>
        <begin position="197"/>
        <end position="220"/>
    </location>
</feature>
<dbReference type="Proteomes" id="UP000694560">
    <property type="component" value="Unplaced"/>
</dbReference>
<protein>
    <submittedName>
        <fullName evidence="2">Uncharacterized protein</fullName>
    </submittedName>
</protein>
<dbReference type="OrthoDB" id="424012at2759"/>
<sequence length="220" mass="22501">MGGTRSGTSGWVWGTPRDPRDGFGDPGGDPRDGFGDAQRDPGGWGPGGTLGHGCLGTRRDPRAGARPLPSRGLPAPSGAGAGGAAGGSLPLSGCAGAPDRAVASTVVKQKLAEVILKKQQAALERTRAAPSPRRSLEPLEPEGPSPPMLSTFLPPVPSTSLDPPEHFPLRKTGNGTVPPCPWSPRECPRVLEVSGLSPCPSRCRDRPRVPGALGTVPVVS</sequence>
<reference evidence="2" key="1">
    <citation type="submission" date="2025-08" db="UniProtKB">
        <authorList>
            <consortium name="Ensembl"/>
        </authorList>
    </citation>
    <scope>IDENTIFICATION</scope>
</reference>
<evidence type="ECO:0000313" key="3">
    <source>
        <dbReference type="Proteomes" id="UP000694560"/>
    </source>
</evidence>
<dbReference type="AlphaFoldDB" id="A0A8C5UC93"/>
<reference evidence="2" key="2">
    <citation type="submission" date="2025-09" db="UniProtKB">
        <authorList>
            <consortium name="Ensembl"/>
        </authorList>
    </citation>
    <scope>IDENTIFICATION</scope>
</reference>
<feature type="region of interest" description="Disordered" evidence="1">
    <location>
        <begin position="121"/>
        <end position="183"/>
    </location>
</feature>
<dbReference type="Ensembl" id="ENSMCST00000017641.1">
    <property type="protein sequence ID" value="ENSMCSP00000017206.1"/>
    <property type="gene ID" value="ENSMCSG00000012097.1"/>
</dbReference>
<name>A0A8C5UC93_9PASS</name>
<evidence type="ECO:0000256" key="1">
    <source>
        <dbReference type="SAM" id="MobiDB-lite"/>
    </source>
</evidence>
<keyword evidence="3" id="KW-1185">Reference proteome</keyword>
<accession>A0A8C5UC93</accession>
<organism evidence="2 3">
    <name type="scientific">Malurus cyaneus samueli</name>
    <dbReference type="NCBI Taxonomy" id="2593467"/>
    <lineage>
        <taxon>Eukaryota</taxon>
        <taxon>Metazoa</taxon>
        <taxon>Chordata</taxon>
        <taxon>Craniata</taxon>
        <taxon>Vertebrata</taxon>
        <taxon>Euteleostomi</taxon>
        <taxon>Archelosauria</taxon>
        <taxon>Archosauria</taxon>
        <taxon>Dinosauria</taxon>
        <taxon>Saurischia</taxon>
        <taxon>Theropoda</taxon>
        <taxon>Coelurosauria</taxon>
        <taxon>Aves</taxon>
        <taxon>Neognathae</taxon>
        <taxon>Neoaves</taxon>
        <taxon>Telluraves</taxon>
        <taxon>Australaves</taxon>
        <taxon>Passeriformes</taxon>
        <taxon>Meliphagoidea</taxon>
        <taxon>Maluridae</taxon>
        <taxon>Malurus</taxon>
    </lineage>
</organism>
<feature type="compositionally biased region" description="Basic and acidic residues" evidence="1">
    <location>
        <begin position="17"/>
        <end position="39"/>
    </location>
</feature>
<proteinExistence type="predicted"/>
<feature type="compositionally biased region" description="Low complexity" evidence="1">
    <location>
        <begin position="87"/>
        <end position="97"/>
    </location>
</feature>
<evidence type="ECO:0000313" key="2">
    <source>
        <dbReference type="Ensembl" id="ENSMCSP00000017206.1"/>
    </source>
</evidence>
<feature type="compositionally biased region" description="Gly residues" evidence="1">
    <location>
        <begin position="42"/>
        <end position="54"/>
    </location>
</feature>